<gene>
    <name evidence="2" type="primary">MRAP</name>
</gene>
<feature type="compositionally biased region" description="Basic and acidic residues" evidence="1">
    <location>
        <begin position="38"/>
        <end position="49"/>
    </location>
</feature>
<reference evidence="2" key="2">
    <citation type="submission" date="2016-06" db="EMBL/GenBank/DDBJ databases">
        <title>The genome of a short-lived fish provides insights into sex chromosome evolution and the genetic control of aging.</title>
        <authorList>
            <person name="Reichwald K."/>
            <person name="Felder M."/>
            <person name="Petzold A."/>
            <person name="Koch P."/>
            <person name="Groth M."/>
            <person name="Platzer M."/>
        </authorList>
    </citation>
    <scope>NUCLEOTIDE SEQUENCE</scope>
    <source>
        <tissue evidence="2">Brain</tissue>
    </source>
</reference>
<dbReference type="EMBL" id="HAEG01006894">
    <property type="protein sequence ID" value="SBR77884.1"/>
    <property type="molecule type" value="Transcribed_RNA"/>
</dbReference>
<evidence type="ECO:0000256" key="1">
    <source>
        <dbReference type="SAM" id="MobiDB-lite"/>
    </source>
</evidence>
<feature type="non-terminal residue" evidence="2">
    <location>
        <position position="59"/>
    </location>
</feature>
<protein>
    <submittedName>
        <fullName evidence="2">Melanocortin 2 receptor accessory protein</fullName>
    </submittedName>
</protein>
<dbReference type="AlphaFoldDB" id="A0A1A8PA20"/>
<reference evidence="2" key="1">
    <citation type="submission" date="2016-05" db="EMBL/GenBank/DDBJ databases">
        <authorList>
            <person name="Lavstsen T."/>
            <person name="Jespersen J.S."/>
        </authorList>
    </citation>
    <scope>NUCLEOTIDE SEQUENCE</scope>
    <source>
        <tissue evidence="2">Brain</tissue>
    </source>
</reference>
<proteinExistence type="predicted"/>
<evidence type="ECO:0000313" key="2">
    <source>
        <dbReference type="EMBL" id="SBR77884.1"/>
    </source>
</evidence>
<sequence length="59" mass="7033">QSKCDRKWAFWPSCTKTKPCLHFYILIKGKIRLKVTREHQQPDQRESLKDCTVQATLSR</sequence>
<feature type="region of interest" description="Disordered" evidence="1">
    <location>
        <begin position="38"/>
        <end position="59"/>
    </location>
</feature>
<accession>A0A1A8PA20</accession>
<name>A0A1A8PA20_9TELE</name>
<feature type="non-terminal residue" evidence="2">
    <location>
        <position position="1"/>
    </location>
</feature>
<organism evidence="2">
    <name type="scientific">Nothobranchius pienaari</name>
    <dbReference type="NCBI Taxonomy" id="704102"/>
    <lineage>
        <taxon>Eukaryota</taxon>
        <taxon>Metazoa</taxon>
        <taxon>Chordata</taxon>
        <taxon>Craniata</taxon>
        <taxon>Vertebrata</taxon>
        <taxon>Euteleostomi</taxon>
        <taxon>Actinopterygii</taxon>
        <taxon>Neopterygii</taxon>
        <taxon>Teleostei</taxon>
        <taxon>Neoteleostei</taxon>
        <taxon>Acanthomorphata</taxon>
        <taxon>Ovalentaria</taxon>
        <taxon>Atherinomorphae</taxon>
        <taxon>Cyprinodontiformes</taxon>
        <taxon>Nothobranchiidae</taxon>
        <taxon>Nothobranchius</taxon>
    </lineage>
</organism>
<keyword evidence="2" id="KW-0675">Receptor</keyword>